<evidence type="ECO:0000313" key="3">
    <source>
        <dbReference type="Proteomes" id="UP000593560"/>
    </source>
</evidence>
<dbReference type="OrthoDB" id="1928932at2759"/>
<comment type="caution">
    <text evidence="2">The sequence shown here is derived from an EMBL/GenBank/DDBJ whole genome shotgun (WGS) entry which is preliminary data.</text>
</comment>
<protein>
    <submittedName>
        <fullName evidence="2">Uncharacterized protein</fullName>
    </submittedName>
</protein>
<feature type="region of interest" description="Disordered" evidence="1">
    <location>
        <begin position="1"/>
        <end position="25"/>
    </location>
</feature>
<keyword evidence="3" id="KW-1185">Reference proteome</keyword>
<name>A0A7J9GX62_9ROSI</name>
<dbReference type="AlphaFoldDB" id="A0A7J9GX62"/>
<evidence type="ECO:0000256" key="1">
    <source>
        <dbReference type="SAM" id="MobiDB-lite"/>
    </source>
</evidence>
<dbReference type="EMBL" id="JABFAD010000007">
    <property type="protein sequence ID" value="MBA0802179.1"/>
    <property type="molecule type" value="Genomic_DNA"/>
</dbReference>
<gene>
    <name evidence="2" type="ORF">Gohar_012499</name>
</gene>
<organism evidence="2 3">
    <name type="scientific">Gossypium harknessii</name>
    <dbReference type="NCBI Taxonomy" id="34285"/>
    <lineage>
        <taxon>Eukaryota</taxon>
        <taxon>Viridiplantae</taxon>
        <taxon>Streptophyta</taxon>
        <taxon>Embryophyta</taxon>
        <taxon>Tracheophyta</taxon>
        <taxon>Spermatophyta</taxon>
        <taxon>Magnoliopsida</taxon>
        <taxon>eudicotyledons</taxon>
        <taxon>Gunneridae</taxon>
        <taxon>Pentapetalae</taxon>
        <taxon>rosids</taxon>
        <taxon>malvids</taxon>
        <taxon>Malvales</taxon>
        <taxon>Malvaceae</taxon>
        <taxon>Malvoideae</taxon>
        <taxon>Gossypium</taxon>
    </lineage>
</organism>
<evidence type="ECO:0000313" key="2">
    <source>
        <dbReference type="EMBL" id="MBA0802179.1"/>
    </source>
</evidence>
<proteinExistence type="predicted"/>
<sequence length="50" mass="5727">MESFKQVNGNGGVIDQTIEDAGATNPRVQWKQMGYEEKTITVHEEMKRMN</sequence>
<dbReference type="Proteomes" id="UP000593560">
    <property type="component" value="Unassembled WGS sequence"/>
</dbReference>
<reference evidence="2 3" key="1">
    <citation type="journal article" date="2019" name="Genome Biol. Evol.">
        <title>Insights into the evolution of the New World diploid cottons (Gossypium, subgenus Houzingenia) based on genome sequencing.</title>
        <authorList>
            <person name="Grover C.E."/>
            <person name="Arick M.A. 2nd"/>
            <person name="Thrash A."/>
            <person name="Conover J.L."/>
            <person name="Sanders W.S."/>
            <person name="Peterson D.G."/>
            <person name="Frelichowski J.E."/>
            <person name="Scheffler J.A."/>
            <person name="Scheffler B.E."/>
            <person name="Wendel J.F."/>
        </authorList>
    </citation>
    <scope>NUCLEOTIDE SEQUENCE [LARGE SCALE GENOMIC DNA]</scope>
    <source>
        <strain evidence="2">0</strain>
        <tissue evidence="2">Leaf</tissue>
    </source>
</reference>
<accession>A0A7J9GX62</accession>